<dbReference type="OrthoDB" id="4288620at2"/>
<organism evidence="1 2">
    <name type="scientific">Hoyosella altamirensis</name>
    <dbReference type="NCBI Taxonomy" id="616997"/>
    <lineage>
        <taxon>Bacteria</taxon>
        <taxon>Bacillati</taxon>
        <taxon>Actinomycetota</taxon>
        <taxon>Actinomycetes</taxon>
        <taxon>Mycobacteriales</taxon>
        <taxon>Hoyosellaceae</taxon>
        <taxon>Hoyosella</taxon>
    </lineage>
</organism>
<dbReference type="RefSeq" id="WP_157095451.1">
    <property type="nucleotide sequence ID" value="NZ_BDDI01000031.1"/>
</dbReference>
<dbReference type="InterPro" id="IPR046245">
    <property type="entry name" value="DUF6278"/>
</dbReference>
<protein>
    <recommendedName>
        <fullName evidence="3">DUF3806 domain-containing protein</fullName>
    </recommendedName>
</protein>
<evidence type="ECO:0008006" key="3">
    <source>
        <dbReference type="Google" id="ProtNLM"/>
    </source>
</evidence>
<keyword evidence="2" id="KW-1185">Reference proteome</keyword>
<gene>
    <name evidence="1" type="ORF">FHU29_004683</name>
</gene>
<dbReference type="Proteomes" id="UP000567922">
    <property type="component" value="Unassembled WGS sequence"/>
</dbReference>
<dbReference type="Pfam" id="PF19794">
    <property type="entry name" value="DUF6278"/>
    <property type="match status" value="1"/>
</dbReference>
<proteinExistence type="predicted"/>
<comment type="caution">
    <text evidence="1">The sequence shown here is derived from an EMBL/GenBank/DDBJ whole genome shotgun (WGS) entry which is preliminary data.</text>
</comment>
<evidence type="ECO:0000313" key="2">
    <source>
        <dbReference type="Proteomes" id="UP000567922"/>
    </source>
</evidence>
<name>A0A839RVB6_9ACTN</name>
<dbReference type="AlphaFoldDB" id="A0A839RVB6"/>
<reference evidence="1 2" key="1">
    <citation type="submission" date="2020-08" db="EMBL/GenBank/DDBJ databases">
        <title>Sequencing the genomes of 1000 actinobacteria strains.</title>
        <authorList>
            <person name="Klenk H.-P."/>
        </authorList>
    </citation>
    <scope>NUCLEOTIDE SEQUENCE [LARGE SCALE GENOMIC DNA]</scope>
    <source>
        <strain evidence="1 2">DSM 45258</strain>
    </source>
</reference>
<evidence type="ECO:0000313" key="1">
    <source>
        <dbReference type="EMBL" id="MBB3040188.1"/>
    </source>
</evidence>
<sequence>MRSARPRPCCNPATLTQWLADRNEPHGYTCDALAAIERRLDEALADEHLGPMLGTEIALLLGQVLIATIDGARWTVWPNEHPVIRIGHTDLDVTEISDTYLYRHGEAPTTIVNQYRFTDGK</sequence>
<dbReference type="EMBL" id="JACHWS010000011">
    <property type="protein sequence ID" value="MBB3040188.1"/>
    <property type="molecule type" value="Genomic_DNA"/>
</dbReference>
<accession>A0A839RVB6</accession>